<dbReference type="Gene3D" id="3.90.550.10">
    <property type="entry name" value="Spore Coat Polysaccharide Biosynthesis Protein SpsA, Chain A"/>
    <property type="match status" value="1"/>
</dbReference>
<evidence type="ECO:0000313" key="8">
    <source>
        <dbReference type="Proteomes" id="UP001140949"/>
    </source>
</evidence>
<dbReference type="SUPFAM" id="SSF53448">
    <property type="entry name" value="Nucleotide-diphospho-sugar transferases"/>
    <property type="match status" value="1"/>
</dbReference>
<name>A0AAX6I8M2_IRIPA</name>
<dbReference type="InterPro" id="IPR002495">
    <property type="entry name" value="Glyco_trans_8"/>
</dbReference>
<keyword evidence="5" id="KW-0732">Signal</keyword>
<reference evidence="6" key="1">
    <citation type="journal article" date="2023" name="GigaByte">
        <title>Genome assembly of the bearded iris, Iris pallida Lam.</title>
        <authorList>
            <person name="Bruccoleri R.E."/>
            <person name="Oakeley E.J."/>
            <person name="Faust A.M.E."/>
            <person name="Altorfer M."/>
            <person name="Dessus-Babus S."/>
            <person name="Burckhardt D."/>
            <person name="Oertli M."/>
            <person name="Naumann U."/>
            <person name="Petersen F."/>
            <person name="Wong J."/>
        </authorList>
    </citation>
    <scope>NUCLEOTIDE SEQUENCE</scope>
    <source>
        <strain evidence="6">GSM-AAB239-AS_SAM_17_03QT</strain>
    </source>
</reference>
<keyword evidence="3 4" id="KW-0328">Glycosyltransferase</keyword>
<evidence type="ECO:0000256" key="3">
    <source>
        <dbReference type="ARBA" id="ARBA00022676"/>
    </source>
</evidence>
<evidence type="ECO:0000256" key="1">
    <source>
        <dbReference type="ARBA" id="ARBA00004877"/>
    </source>
</evidence>
<dbReference type="AlphaFoldDB" id="A0AAX6I8M2"/>
<dbReference type="GO" id="GO:0000139">
    <property type="term" value="C:Golgi membrane"/>
    <property type="evidence" value="ECO:0007669"/>
    <property type="project" value="UniProtKB-SubCell"/>
</dbReference>
<feature type="chain" id="PRO_5044718898" description="Hexosyltransferase" evidence="5">
    <location>
        <begin position="33"/>
        <end position="501"/>
    </location>
</feature>
<sequence>MAATMATGSRVLFLSCGFAFLLLLFSMECVHGANSSVVIPHHPDKGTHGSTKLSMTGLRDRHLPFTDEQHYQILNENKRQNRMGRKQKINEELPHADYDDLRNQLKAIVNSKRFITATRGKYSVWRREHGSGKDTLLIWMKDQVILGRVLTRVAHENKNGKVKRNLTMLVKDSLDLIGEANSDTELKEGAMEQALKMHLGLAEAKKEVYDCEVVAKKLRAMIKTIEEAVMALKRKAIFLMQVASWTTSKPLHCLHLQLTNDYFLHDHSHMKSPDKGKTEDPSLYHYAIFSDNVLATSVVIGSAIDKAKEPENHVFHIVTDRLNFAAMQMWFINNPPLLATVEVESIDKFKWLNSSYSPVLQQLELAVLDEDVKLMNPKYLSMLNHLRFYIPELFPKLNKILFLDDDVVVQKDLTPLWVIDMKGLVNGAVETCKKNLHDFGSYLNFSNMKISQNFNPHACGWAFGMNIFDLKQWRLHNLTGVYHYWQDLIAWRLPASLEETH</sequence>
<keyword evidence="4" id="KW-0961">Cell wall biogenesis/degradation</keyword>
<dbReference type="Pfam" id="PF01501">
    <property type="entry name" value="Glyco_transf_8"/>
    <property type="match status" value="1"/>
</dbReference>
<comment type="pathway">
    <text evidence="1 4">Glycan metabolism; pectin biosynthesis.</text>
</comment>
<dbReference type="Proteomes" id="UP001140949">
    <property type="component" value="Unassembled WGS sequence"/>
</dbReference>
<evidence type="ECO:0000256" key="5">
    <source>
        <dbReference type="SAM" id="SignalP"/>
    </source>
</evidence>
<dbReference type="InterPro" id="IPR029044">
    <property type="entry name" value="Nucleotide-diphossugar_trans"/>
</dbReference>
<comment type="similarity">
    <text evidence="2 4">Belongs to the glycosyltransferase 8 family.</text>
</comment>
<accession>A0AAX6I8M2</accession>
<keyword evidence="3 4" id="KW-0808">Transferase</keyword>
<dbReference type="GO" id="GO:0071555">
    <property type="term" value="P:cell wall organization"/>
    <property type="evidence" value="ECO:0007669"/>
    <property type="project" value="UniProtKB-KW"/>
</dbReference>
<dbReference type="Pfam" id="PF25557">
    <property type="entry name" value="GAUT_1"/>
    <property type="match status" value="1"/>
</dbReference>
<dbReference type="EMBL" id="JANAVB010003400">
    <property type="protein sequence ID" value="KAJ6849570.1"/>
    <property type="molecule type" value="Genomic_DNA"/>
</dbReference>
<evidence type="ECO:0000256" key="4">
    <source>
        <dbReference type="RuleBase" id="RU362027"/>
    </source>
</evidence>
<dbReference type="EMBL" id="JANAVB010003400">
    <property type="protein sequence ID" value="KAJ6849569.1"/>
    <property type="molecule type" value="Genomic_DNA"/>
</dbReference>
<protein>
    <recommendedName>
        <fullName evidence="4">Hexosyltransferase</fullName>
        <ecNumber evidence="4">2.4.1.-</ecNumber>
    </recommendedName>
</protein>
<proteinExistence type="inferred from homology"/>
<evidence type="ECO:0000313" key="6">
    <source>
        <dbReference type="EMBL" id="KAJ6849569.1"/>
    </source>
</evidence>
<dbReference type="GO" id="GO:0047262">
    <property type="term" value="F:polygalacturonate 4-alpha-galacturonosyltransferase activity"/>
    <property type="evidence" value="ECO:0007669"/>
    <property type="project" value="InterPro"/>
</dbReference>
<reference evidence="6" key="2">
    <citation type="submission" date="2023-04" db="EMBL/GenBank/DDBJ databases">
        <authorList>
            <person name="Bruccoleri R.E."/>
            <person name="Oakeley E.J."/>
            <person name="Faust A.-M."/>
            <person name="Dessus-Babus S."/>
            <person name="Altorfer M."/>
            <person name="Burckhardt D."/>
            <person name="Oertli M."/>
            <person name="Naumann U."/>
            <person name="Petersen F."/>
            <person name="Wong J."/>
        </authorList>
    </citation>
    <scope>NUCLEOTIDE SEQUENCE</scope>
    <source>
        <strain evidence="6">GSM-AAB239-AS_SAM_17_03QT</strain>
        <tissue evidence="6">Leaf</tissue>
    </source>
</reference>
<dbReference type="InterPro" id="IPR029993">
    <property type="entry name" value="GAUT"/>
</dbReference>
<keyword evidence="8" id="KW-1185">Reference proteome</keyword>
<dbReference type="EC" id="2.4.1.-" evidence="4"/>
<organism evidence="6 8">
    <name type="scientific">Iris pallida</name>
    <name type="common">Sweet iris</name>
    <dbReference type="NCBI Taxonomy" id="29817"/>
    <lineage>
        <taxon>Eukaryota</taxon>
        <taxon>Viridiplantae</taxon>
        <taxon>Streptophyta</taxon>
        <taxon>Embryophyta</taxon>
        <taxon>Tracheophyta</taxon>
        <taxon>Spermatophyta</taxon>
        <taxon>Magnoliopsida</taxon>
        <taxon>Liliopsida</taxon>
        <taxon>Asparagales</taxon>
        <taxon>Iridaceae</taxon>
        <taxon>Iridoideae</taxon>
        <taxon>Irideae</taxon>
        <taxon>Iris</taxon>
    </lineage>
</organism>
<dbReference type="PANTHER" id="PTHR32116">
    <property type="entry name" value="GALACTURONOSYLTRANSFERASE 4-RELATED"/>
    <property type="match status" value="1"/>
</dbReference>
<feature type="signal peptide" evidence="5">
    <location>
        <begin position="1"/>
        <end position="32"/>
    </location>
</feature>
<comment type="caution">
    <text evidence="6">The sequence shown here is derived from an EMBL/GenBank/DDBJ whole genome shotgun (WGS) entry which is preliminary data.</text>
</comment>
<evidence type="ECO:0000313" key="7">
    <source>
        <dbReference type="EMBL" id="KAJ6849570.1"/>
    </source>
</evidence>
<evidence type="ECO:0000256" key="2">
    <source>
        <dbReference type="ARBA" id="ARBA00006351"/>
    </source>
</evidence>
<dbReference type="PANTHER" id="PTHR32116:SF76">
    <property type="entry name" value="GALACTURONOSYLTRANSFERASE 3-RELATED"/>
    <property type="match status" value="1"/>
</dbReference>
<gene>
    <name evidence="6" type="ORF">M6B38_267645</name>
    <name evidence="7" type="ORF">M6B38_267650</name>
</gene>
<keyword evidence="4" id="KW-0333">Golgi apparatus</keyword>
<comment type="subcellular location">
    <subcellularLocation>
        <location evidence="4">Golgi apparatus membrane</location>
        <topology evidence="4">Single-pass type II membrane protein</topology>
    </subcellularLocation>
</comment>